<keyword evidence="4" id="KW-1185">Reference proteome</keyword>
<dbReference type="InterPro" id="IPR051532">
    <property type="entry name" value="Ester_Hydrolysis_Enzymes"/>
</dbReference>
<organism evidence="3 4">
    <name type="scientific">Niallia taxi</name>
    <dbReference type="NCBI Taxonomy" id="2499688"/>
    <lineage>
        <taxon>Bacteria</taxon>
        <taxon>Bacillati</taxon>
        <taxon>Bacillota</taxon>
        <taxon>Bacilli</taxon>
        <taxon>Bacillales</taxon>
        <taxon>Bacillaceae</taxon>
        <taxon>Niallia</taxon>
    </lineage>
</organism>
<dbReference type="GO" id="GO:0004622">
    <property type="term" value="F:phosphatidylcholine lysophospholipase activity"/>
    <property type="evidence" value="ECO:0007669"/>
    <property type="project" value="TreeGrafter"/>
</dbReference>
<feature type="domain" description="SGNH hydrolase-type esterase" evidence="2">
    <location>
        <begin position="55"/>
        <end position="246"/>
    </location>
</feature>
<dbReference type="AlphaFoldDB" id="A0A3S2W5W3"/>
<sequence>MRPFTLIISIITLLLLSSCGNNTSFQKNNGKETVLAMKQEVPESFVSEELNVVAAGDSLTQGVGDSTGTGGYVPYLQKLFQQEQGIGTVTINNYGVKGNRTDQLLKKIKSAEVKQSISDADMVILTIGGNDIMKVVRDHISNLQLDDFTPQMKTFETNLYNVLREIRKDNQQAAIVLVGVYNPFTKWFADVDEMNDIVTEWNRTGENILTLYDNTYFVPIEQIFSDTTENLLYTDYFHPNDKGYKLIADEIYTKVKENAIGEILATKRMNREDRGE</sequence>
<keyword evidence="1" id="KW-0732">Signal</keyword>
<accession>A0A3S2W5W3</accession>
<evidence type="ECO:0000313" key="3">
    <source>
        <dbReference type="EMBL" id="RVT65493.1"/>
    </source>
</evidence>
<dbReference type="Pfam" id="PF13472">
    <property type="entry name" value="Lipase_GDSL_2"/>
    <property type="match status" value="1"/>
</dbReference>
<proteinExistence type="predicted"/>
<reference evidence="3 4" key="1">
    <citation type="submission" date="2019-01" db="EMBL/GenBank/DDBJ databases">
        <title>Bacillus sp. M5HDSG1-1, whole genome shotgun sequence.</title>
        <authorList>
            <person name="Tuo L."/>
        </authorList>
    </citation>
    <scope>NUCLEOTIDE SEQUENCE [LARGE SCALE GENOMIC DNA]</scope>
    <source>
        <strain evidence="3 4">M5HDSG1-1</strain>
    </source>
</reference>
<dbReference type="PANTHER" id="PTHR30383:SF27">
    <property type="entry name" value="SPORE GERMINATION LIPASE LIPC"/>
    <property type="match status" value="1"/>
</dbReference>
<dbReference type="CDD" id="cd04506">
    <property type="entry name" value="SGNH_hydrolase_YpmR_like"/>
    <property type="match status" value="1"/>
</dbReference>
<dbReference type="SUPFAM" id="SSF52266">
    <property type="entry name" value="SGNH hydrolase"/>
    <property type="match status" value="1"/>
</dbReference>
<evidence type="ECO:0000256" key="1">
    <source>
        <dbReference type="SAM" id="SignalP"/>
    </source>
</evidence>
<dbReference type="Proteomes" id="UP000288024">
    <property type="component" value="Unassembled WGS sequence"/>
</dbReference>
<dbReference type="InterPro" id="IPR036514">
    <property type="entry name" value="SGNH_hydro_sf"/>
</dbReference>
<comment type="caution">
    <text evidence="3">The sequence shown here is derived from an EMBL/GenBank/DDBJ whole genome shotgun (WGS) entry which is preliminary data.</text>
</comment>
<evidence type="ECO:0000313" key="4">
    <source>
        <dbReference type="Proteomes" id="UP000288024"/>
    </source>
</evidence>
<dbReference type="InterPro" id="IPR013830">
    <property type="entry name" value="SGNH_hydro"/>
</dbReference>
<feature type="chain" id="PRO_5039164752" evidence="1">
    <location>
        <begin position="24"/>
        <end position="276"/>
    </location>
</feature>
<dbReference type="PANTHER" id="PTHR30383">
    <property type="entry name" value="THIOESTERASE 1/PROTEASE 1/LYSOPHOSPHOLIPASE L1"/>
    <property type="match status" value="1"/>
</dbReference>
<dbReference type="PROSITE" id="PS51257">
    <property type="entry name" value="PROKAR_LIPOPROTEIN"/>
    <property type="match status" value="1"/>
</dbReference>
<dbReference type="Gene3D" id="3.40.50.1110">
    <property type="entry name" value="SGNH hydrolase"/>
    <property type="match status" value="1"/>
</dbReference>
<dbReference type="EMBL" id="RZTZ01000002">
    <property type="protein sequence ID" value="RVT65493.1"/>
    <property type="molecule type" value="Genomic_DNA"/>
</dbReference>
<dbReference type="RefSeq" id="WP_127737710.1">
    <property type="nucleotide sequence ID" value="NZ_RZTZ01000002.1"/>
</dbReference>
<evidence type="ECO:0000259" key="2">
    <source>
        <dbReference type="Pfam" id="PF13472"/>
    </source>
</evidence>
<feature type="signal peptide" evidence="1">
    <location>
        <begin position="1"/>
        <end position="23"/>
    </location>
</feature>
<name>A0A3S2W5W3_9BACI</name>
<protein>
    <submittedName>
        <fullName evidence="3">GDSL family lipase</fullName>
    </submittedName>
</protein>
<gene>
    <name evidence="3" type="ORF">EM808_08330</name>
</gene>